<dbReference type="GO" id="GO:0006629">
    <property type="term" value="P:lipid metabolic process"/>
    <property type="evidence" value="ECO:0007669"/>
    <property type="project" value="UniProtKB-KW"/>
</dbReference>
<accession>A0A7X0NIR9</accession>
<comment type="caution">
    <text evidence="3">The sequence shown here is derived from an EMBL/GenBank/DDBJ whole genome shotgun (WGS) entry which is preliminary data.</text>
</comment>
<dbReference type="SUPFAM" id="SSF52151">
    <property type="entry name" value="FabD/lysophospholipase-like"/>
    <property type="match status" value="1"/>
</dbReference>
<protein>
    <recommendedName>
        <fullName evidence="2">PNPLA domain-containing protein</fullName>
    </recommendedName>
</protein>
<dbReference type="RefSeq" id="WP_184424846.1">
    <property type="nucleotide sequence ID" value="NZ_AP027362.1"/>
</dbReference>
<dbReference type="AlphaFoldDB" id="A0A7X0NIR9"/>
<keyword evidence="1" id="KW-0443">Lipid metabolism</keyword>
<organism evidence="3 4">
    <name type="scientific">Thalassotalea piscium</name>
    <dbReference type="NCBI Taxonomy" id="1230533"/>
    <lineage>
        <taxon>Bacteria</taxon>
        <taxon>Pseudomonadati</taxon>
        <taxon>Pseudomonadota</taxon>
        <taxon>Gammaproteobacteria</taxon>
        <taxon>Alteromonadales</taxon>
        <taxon>Colwelliaceae</taxon>
        <taxon>Thalassotalea</taxon>
    </lineage>
</organism>
<gene>
    <name evidence="3" type="ORF">HNQ55_002580</name>
</gene>
<dbReference type="Proteomes" id="UP000537141">
    <property type="component" value="Unassembled WGS sequence"/>
</dbReference>
<keyword evidence="4" id="KW-1185">Reference proteome</keyword>
<proteinExistence type="predicted"/>
<dbReference type="Gene3D" id="3.40.1090.10">
    <property type="entry name" value="Cytosolic phospholipase A2 catalytic domain"/>
    <property type="match status" value="1"/>
</dbReference>
<evidence type="ECO:0000256" key="1">
    <source>
        <dbReference type="ARBA" id="ARBA00023098"/>
    </source>
</evidence>
<dbReference type="Pfam" id="PF01734">
    <property type="entry name" value="Patatin"/>
    <property type="match status" value="1"/>
</dbReference>
<sequence length="350" mass="39510">MLNIYVGKTARETLLTQGFKQDLFTSMLGASGGPKWFTLFGLDKYLFGEFFKERSTELNLIGSSAGAFRFAALSQNDPVTAITRLAKHYSETVYSKKANAQEITTKARELLAAVYGKDGIEQIINNPIFKAHFIVARCQGLTSFEAKPLQLLGLVTSVMLNKVDRGLLRHQYQRIVFHHPTSQLTISDNHRFNDVYQPLTHANLADALLASGSIPLVMQGIKDINGCAKGMYRDGGIIDYHFDFQLNPINGLTLYPHFNANPKAGWFDKSSTRAVNIKHYDNTVMLVPSDEFIQQLPFQKIPDRKDFTEMDADTRIKYWRKVLSATNYLAEELDNIIHRPNLLASKLKTI</sequence>
<evidence type="ECO:0000313" key="4">
    <source>
        <dbReference type="Proteomes" id="UP000537141"/>
    </source>
</evidence>
<reference evidence="3 4" key="1">
    <citation type="submission" date="2020-08" db="EMBL/GenBank/DDBJ databases">
        <title>Genomic Encyclopedia of Type Strains, Phase IV (KMG-IV): sequencing the most valuable type-strain genomes for metagenomic binning, comparative biology and taxonomic classification.</title>
        <authorList>
            <person name="Goeker M."/>
        </authorList>
    </citation>
    <scope>NUCLEOTIDE SEQUENCE [LARGE SCALE GENOMIC DNA]</scope>
    <source>
        <strain evidence="3 4">DSM 26287</strain>
    </source>
</reference>
<evidence type="ECO:0000313" key="3">
    <source>
        <dbReference type="EMBL" id="MBB6544056.1"/>
    </source>
</evidence>
<dbReference type="InterPro" id="IPR002641">
    <property type="entry name" value="PNPLA_dom"/>
</dbReference>
<name>A0A7X0NIR9_9GAMM</name>
<evidence type="ECO:0000259" key="2">
    <source>
        <dbReference type="Pfam" id="PF01734"/>
    </source>
</evidence>
<dbReference type="EMBL" id="JACHHU010000023">
    <property type="protein sequence ID" value="MBB6544056.1"/>
    <property type="molecule type" value="Genomic_DNA"/>
</dbReference>
<dbReference type="InterPro" id="IPR016035">
    <property type="entry name" value="Acyl_Trfase/lysoPLipase"/>
</dbReference>
<feature type="domain" description="PNPLA" evidence="2">
    <location>
        <begin position="61"/>
        <end position="239"/>
    </location>
</feature>